<proteinExistence type="predicted"/>
<gene>
    <name evidence="4" type="ORF">ACFP3V_26735</name>
</gene>
<organism evidence="4 5">
    <name type="scientific">Streptacidiphilus monticola</name>
    <dbReference type="NCBI Taxonomy" id="2161674"/>
    <lineage>
        <taxon>Bacteria</taxon>
        <taxon>Bacillati</taxon>
        <taxon>Actinomycetota</taxon>
        <taxon>Actinomycetes</taxon>
        <taxon>Kitasatosporales</taxon>
        <taxon>Streptomycetaceae</taxon>
        <taxon>Streptacidiphilus</taxon>
    </lineage>
</organism>
<dbReference type="PANTHER" id="PTHR32097:SF18">
    <property type="entry name" value="RING-TYPE DOMAIN-CONTAINING PROTEIN"/>
    <property type="match status" value="1"/>
</dbReference>
<evidence type="ECO:0000313" key="4">
    <source>
        <dbReference type="EMBL" id="MFC5910789.1"/>
    </source>
</evidence>
<dbReference type="PANTHER" id="PTHR32097">
    <property type="entry name" value="CAMP-BINDING PROTEIN 1-RELATED"/>
    <property type="match status" value="1"/>
</dbReference>
<dbReference type="InterPro" id="IPR003325">
    <property type="entry name" value="TerD"/>
</dbReference>
<keyword evidence="5" id="KW-1185">Reference proteome</keyword>
<dbReference type="Proteomes" id="UP001596174">
    <property type="component" value="Unassembled WGS sequence"/>
</dbReference>
<keyword evidence="3" id="KW-0862">Zinc</keyword>
<comment type="caution">
    <text evidence="4">The sequence shown here is derived from an EMBL/GenBank/DDBJ whole genome shotgun (WGS) entry which is preliminary data.</text>
</comment>
<evidence type="ECO:0000313" key="5">
    <source>
        <dbReference type="Proteomes" id="UP001596174"/>
    </source>
</evidence>
<evidence type="ECO:0000256" key="2">
    <source>
        <dbReference type="ARBA" id="ARBA00022771"/>
    </source>
</evidence>
<evidence type="ECO:0000256" key="1">
    <source>
        <dbReference type="ARBA" id="ARBA00022723"/>
    </source>
</evidence>
<dbReference type="RefSeq" id="WP_380588591.1">
    <property type="nucleotide sequence ID" value="NZ_JBHSQJ010000136.1"/>
</dbReference>
<sequence length="861" mass="93253">MAPTTHAPDETLAALLLRRLSSVAVAPSAPGLRDDAWLSARGVAALEAELADRGHVLAPPLARALAALSPADLAVQGSLLLHEVDRLLGNDRPHIPLFRGFPEDVPEHAHSLYATRIHALLARQPFQPCVRCGRVGDIVELPSCAHLLCSRCVADLEYCECCGMRLGLPTAAPTSREEPPADTPPVRVLHLLDGTQDAALTALLRILTGRAVPPTPADRADLDTLLRLADPAVVAAALPAEIPVRETRARVLAALLPDAASDDLLARHLRSATDVLRLLVAWSGGEPDLVAPPRLRSLPRRLRRTLLRLLDGFDPHRLVEDLRRHPGLWKRAGELLHPFEHSARHPRAALAFAVLRGTDPFAPGLTLAGDVLPADELRLVGGESTARLTFHGWGAQVERALATGDLLWALELLRRRPGELVRRLHQLLRWGAPEVVEPVLADVLPSVGVSALLAAWGRLRALSHPLDSTRVVFPRGRLAAAHRLDDWGVPVSPAQAHGCCRLLEAELLRRWATADWEAAVLDAGLADLGVPLATRQTSRALVELPRGSRQPLPDAMRLRLFLHWVQPPKVRVDLDLSVALYDAHWRFVGLCDYTHLVHGEKAAVHSGDFTAAPAPHGATEFVDLDLAALRDGGVRFALPVLFSFNDVPFDDLPVALAGVLGTEGPRAAFDPRLVRQRFELSGDSRVSLPLVLDLEERELLWTDVQLPAAGGAHNVWRYRDRLGRLGRDLFLHFAPGRQLSLWETASRRAAAGAGTVLVRQRDGSVDLFRRGGDESSADFAERLAFPAVADGQRLTESDIAQLLRGKRVLAVLATGDLSPALLAESSGALFRGLPGRVDAVPVARVARLSASDLLPSEATDE</sequence>
<keyword evidence="1" id="KW-0479">Metal-binding</keyword>
<dbReference type="PROSITE" id="PS00518">
    <property type="entry name" value="ZF_RING_1"/>
    <property type="match status" value="1"/>
</dbReference>
<dbReference type="Gene3D" id="2.60.60.30">
    <property type="entry name" value="sav2460 like domains"/>
    <property type="match status" value="1"/>
</dbReference>
<reference evidence="5" key="1">
    <citation type="journal article" date="2019" name="Int. J. Syst. Evol. Microbiol.">
        <title>The Global Catalogue of Microorganisms (GCM) 10K type strain sequencing project: providing services to taxonomists for standard genome sequencing and annotation.</title>
        <authorList>
            <consortium name="The Broad Institute Genomics Platform"/>
            <consortium name="The Broad Institute Genome Sequencing Center for Infectious Disease"/>
            <person name="Wu L."/>
            <person name="Ma J."/>
        </authorList>
    </citation>
    <scope>NUCLEOTIDE SEQUENCE [LARGE SCALE GENOMIC DNA]</scope>
    <source>
        <strain evidence="5">JCM 4816</strain>
    </source>
</reference>
<protein>
    <submittedName>
        <fullName evidence="4">MXAN_6230/SCO0854 family RING domain-containing protein</fullName>
    </submittedName>
</protein>
<dbReference type="InterPro" id="IPR051324">
    <property type="entry name" value="Stress/Tellurium_Resist"/>
</dbReference>
<name>A0ABW1GAW7_9ACTN</name>
<dbReference type="InterPro" id="IPR017907">
    <property type="entry name" value="Znf_RING_CS"/>
</dbReference>
<dbReference type="EMBL" id="JBHSQJ010000136">
    <property type="protein sequence ID" value="MFC5910789.1"/>
    <property type="molecule type" value="Genomic_DNA"/>
</dbReference>
<dbReference type="CDD" id="cd06974">
    <property type="entry name" value="TerD_like"/>
    <property type="match status" value="1"/>
</dbReference>
<dbReference type="NCBIfam" id="NF041916">
    <property type="entry name" value="RING_SCO0854"/>
    <property type="match status" value="1"/>
</dbReference>
<accession>A0ABW1GAW7</accession>
<keyword evidence="2" id="KW-0863">Zinc-finger</keyword>
<evidence type="ECO:0000256" key="3">
    <source>
        <dbReference type="ARBA" id="ARBA00022833"/>
    </source>
</evidence>